<gene>
    <name evidence="1" type="ORF">TRFO_16494</name>
</gene>
<dbReference type="EMBL" id="MLAK01000533">
    <property type="protein sequence ID" value="OHT13393.1"/>
    <property type="molecule type" value="Genomic_DNA"/>
</dbReference>
<name>A0A1J4KQ10_9EUKA</name>
<dbReference type="Proteomes" id="UP000179807">
    <property type="component" value="Unassembled WGS sequence"/>
</dbReference>
<evidence type="ECO:0000313" key="1">
    <source>
        <dbReference type="EMBL" id="OHT13393.1"/>
    </source>
</evidence>
<keyword evidence="2" id="KW-1185">Reference proteome</keyword>
<sequence length="3041" mass="354429">MLRGKYRDVVNSAKDTSQNSNSIFQLYKYAGSPHKPENISESDWNFLRLNIYLYLATVDPNEELIPEISLQTNDEKLFHAIIIQYNLRNNNKLYAEILVRAFNDIVDSIFEKKDPIQLHTITPSFYAKLLPKLVFDSLPESDALSLFLNTLKRYSPTQHKYLSDSDLTFFSEIIRIVEAKEAYPPELFTFFSNIFQNLQKIPIQIVNHFFQFWRVALNQNQVNLDPDKEKTDNPSQILLDISLMKYHDLPRSFPWHLCFQFYESLNSSMLNQYKVFVFINCIIHNIKRIDITNRVDVLARPFLRVMKTQFKKGHEKGGEMFLYYFMTNIISTISSATTQLNAIKGIQLKNAGTQIVSFASQPRDRKKVEELDEYLFTKLDVEEFDTPQQEVKQWDVLAKSVESITKRLNFSIKFNIYEPFAIFDMIEVQNQNGKPKFSDSCIMITYYLKSVIRTWITFLMSYSLRVTMMNVYLYQGDGLLKFDGVSPNIRRQIDYTSFHRELVDHIIKIPDFLVDTIASEIVDVLRKSLISQKVTHHIINFFFIPLCQQSSSFRRAILTKMMHTTVCSFDYITSNNNSHSHFFNQWILLFFRIGVHVNRTENYFLQLLKTYQRLIVSNVIVYIRQMTNVTETLRTLDWYRKMLYAASDKKPEIIDRNMIRTRRHLFDELPTSSHLSALRLIFDPAVANILSSNTLSSISSFFTTAFESKDENILSSAIVPFINLFKKEPSQKFNDLDYDKYHPLFFSWFNSVYYAKQEDAIKILQLLPLVSPFFTKCKINLNATEYPVLIDNYGIKIIDTLNLISRNLFDNESESVHLFYFYLNCFNSAKKCYFLNPIDSAETITTLLHSLINLSKYEKLKKVIFDYLLSQNDEFSTHMVNTHINTYFICLFSAIGFSRSYLAKYSIDLLHNFLSLLQSKNICKSVISNTMNDVMASSAITLSHFNIFIGLGMIYKHFPGAININHIGNLFTITSANIQHDMKNLPLLNKFLKNFLYTSSMEVREQFVHMVKSRIHMIWFGYRYTISNILSNLGVKFDESYSSLMQIKNDDTFILKTILHFSCGVVEGTNQTISVEHKIRLRKLMKALENPPNQRGFEMKVTLLAIYNSILVNESVRNFILTDDEISEDMFNFLKKNLLFKYPMIFRSARKCFKKYVTFYGIFPSVTQSLDSVMCIDTTHKFFLLDNDCSSFFLLTLIRFLPTKCPPKHTNLILDSLFEFCQRKDEQKMASLPNFFPLLKLLVVDKFAQHPAVKDILLSKYNEKTYYYNLIDRLVRLCGNKDIPFKSFIIKPMKKFFLYYPEESVKMILIEFEDIQDDALSLLEEITLQDKSFILLYIILSTIQSLTKPLAQYHPSVFQMVKHLVGHDHIIIDSTVQEFIHSIFNDFSKDYINNIKVISTGLNGFMNMMQICKIFLKLLEKDINYDNIYKFSTIFAHGSFRSSNIYKKFIRIAFTKNDSEFYFNLLKKSMNDMFTNNKVDLYIIERIISHSIKQIDQQTPELQTFLWSTVDKINEISKYYDIMIIIITRLVEMKTINYHKIGFVIRLLPKLFTDSIPHRIIHAYKITSHLNAHKALPDQVFYSLISMFIQYGKYLDAPYAFHTMQLMKNRSDLLTNFSPEIIKSFLFFSIEKLPFLKDLQKLVFASQAAPKLLENLPFSVVSAITHAVNKKIKQRQTSTKLDIDNFLICAIKLCICSQPPIEELRELYTVCFDYLIQIMNRQAKTKEFPDTLCSLIIKQGCDNFNIECIKVMINQPNKEKFYFSILSCAAKVITTSQILEFKHAYVEAIKSIVNGNVNKNFVSSLFLRLTNDAELWDNFSNTTNALLNDLREKVCETNIEIMTIIIQCIIRSNLKLCKISYIDDLWQFLDKIDDISLIRQVFRFLMTIFDEVPLSVQDIYYDLIISNVLHNKRRSESLAYAAHILMKCQHIKNSIKIDFLQNISNFLYGDPIETLERLAETFDEYSNVVKIDLTSYKVRLLFHIMMNTVQNKKIRFAQKIMKITGNTILERFTYFCNIFPLSIWENHNLPSLSILITGKVAGWQTMIVFSKTLTNLGSQLFSHCLSKITDSEESLILMKNLLVSLYSVPNTENTIKALIEILQDNYIDGTLLLASSKLCNDCFIKHECLKPDQLSDSVLMPHILNDSLYSSFKSDNIYISAAEAQFFLGNYEEAMKIFDVYSPQSFSFSIEHDPMAYRIKKLTTKIVCNGKQGYLNRFYCSSESDRLLISKLYEAIQCTKSADYSTARKIVDKCEIYNANSYRQNKTPTIYEQDFTNSIQYIIYYLRNFDIESEKAPSQLPVYYTNLYLTPIYQEVFKLMNADLNYRINSEFSFPSISSRDTETILLAPHMDGLFHYINGYDSRGFVSVSLDTVLNFSKDFITKSNHSQKKSLESHRWAILCFNIFIVEPSHLMLSAAMNSYIQLLHCTDHLPNFIKYEASARIITLLKLGLSESDEQMLRVCSDTSKALAKEDEIIDILFFWIHQIIELKSFEPFSEILKKKMTEYAGLSTAYAMGLVTFEEMINSPVKDESTLSQLHTLQKLENFIDFIFNIDFDTYQIQQSLEKMLLELRNINNFNCLTGEYPNNRKGKSKNGPNSLDFEEYNENFEEEDNNEENQNEVQIASNVNLVELRSKIPFSLFTKHLNEIPVEVVEKMEQEKYRLEKVINCSLDEIYELIEYFIPSYESSYKVLKEELIKNINELNNEMPAPLPTRVMNAMSAYLILLQYNIKKINDDTFIFPFKTSVMKNHMFIIQRNNSIQNQQLGITFSSVLFLLKQIGRYNYANRIRSIKYSSYLSFDICQKYAIYATSSLPITMEEVFLSSVGMSSNSWLEQNIIFEDDLPQDIIEQLPKNAVANLISSFFTKEEFLKIRECSIRSASALFFIQYLFNSQYPTLQRTLICPQSGEFPILFNELSVDFSEKEFSTIRISPNILSLFGPNCEGKILLSMATTAHSLLNFYETTRSYFELMISDFLGFSFNLSSLLHIRDKLDQEIVKIAPPCSKGAIPDDSVEWVSNLEHIIEKAKNTFIQPHTAVPWF</sequence>
<reference evidence="1" key="1">
    <citation type="submission" date="2016-10" db="EMBL/GenBank/DDBJ databases">
        <authorList>
            <person name="Benchimol M."/>
            <person name="Almeida L.G."/>
            <person name="Vasconcelos A.T."/>
            <person name="Perreira-Neves A."/>
            <person name="Rosa I.A."/>
            <person name="Tasca T."/>
            <person name="Bogo M.R."/>
            <person name="de Souza W."/>
        </authorList>
    </citation>
    <scope>NUCLEOTIDE SEQUENCE [LARGE SCALE GENOMIC DNA]</scope>
    <source>
        <strain evidence="1">K</strain>
    </source>
</reference>
<proteinExistence type="predicted"/>
<accession>A0A1J4KQ10</accession>
<dbReference type="VEuPathDB" id="TrichDB:TRFO_16494"/>
<organism evidence="1 2">
    <name type="scientific">Tritrichomonas foetus</name>
    <dbReference type="NCBI Taxonomy" id="1144522"/>
    <lineage>
        <taxon>Eukaryota</taxon>
        <taxon>Metamonada</taxon>
        <taxon>Parabasalia</taxon>
        <taxon>Tritrichomonadida</taxon>
        <taxon>Tritrichomonadidae</taxon>
        <taxon>Tritrichomonas</taxon>
    </lineage>
</organism>
<dbReference type="GeneID" id="94833711"/>
<comment type="caution">
    <text evidence="1">The sequence shown here is derived from an EMBL/GenBank/DDBJ whole genome shotgun (WGS) entry which is preliminary data.</text>
</comment>
<evidence type="ECO:0000313" key="2">
    <source>
        <dbReference type="Proteomes" id="UP000179807"/>
    </source>
</evidence>
<protein>
    <submittedName>
        <fullName evidence="1">Uncharacterized protein</fullName>
    </submittedName>
</protein>
<dbReference type="RefSeq" id="XP_068366529.1">
    <property type="nucleotide sequence ID" value="XM_068499007.1"/>
</dbReference>